<feature type="transmembrane region" description="Helical" evidence="9">
    <location>
        <begin position="21"/>
        <end position="40"/>
    </location>
</feature>
<evidence type="ECO:0000313" key="11">
    <source>
        <dbReference type="EMBL" id="BDD09721.1"/>
    </source>
</evidence>
<keyword evidence="9" id="KW-0812">Transmembrane</keyword>
<dbReference type="NCBIfam" id="TIGR01007">
    <property type="entry name" value="eps_fam"/>
    <property type="match status" value="1"/>
</dbReference>
<dbReference type="GO" id="GO:0005524">
    <property type="term" value="F:ATP binding"/>
    <property type="evidence" value="ECO:0007669"/>
    <property type="project" value="UniProtKB-KW"/>
</dbReference>
<dbReference type="Pfam" id="PF13614">
    <property type="entry name" value="AAA_31"/>
    <property type="match status" value="1"/>
</dbReference>
<evidence type="ECO:0000256" key="8">
    <source>
        <dbReference type="ARBA" id="ARBA00051245"/>
    </source>
</evidence>
<sequence length="781" mass="89196">MKNKGDENLEQLKKILFKLLANWYWVVASLIISVSIAFVMNRYATPIYSVSSQLLSKKWEKGHSPLDAISGDYLFRKTPDINQEIALINSTFNINETLETLDFGVSYYTKGDVRLTEVYPGKPFEVEVDREESGNRIPYGTMFLCEKESDQEFVLGTEDQIWATVVEGRKFKFDKWYELNGFRFRIKGYNYKKADDVDLLFQVNNRRAMINHYQSRLNIGWAYKNSSIIQIGMTGATPRKDVDFLNAFFSVVIRNGLKNKNEYATQTISFIEQQLGNLKDSLAGYDQEIDLFKVENFEYIEGSKIVFERLKLLYEEQLKLGLSEKYLDYVEKYLKEKKGNNNAFAPVILPDQFPLLDKLLTGYIEAKMTEEYVRNKGNRNNPLLGRVNQPLEEFENNLLEHITELRTQLGKQTAENRLNIETLKGSVREYQLTGRALHKLQRIIGLNEKTIDRLLEKQMELSIARASTTSDYEVVRLPSVGRFPVAPNRKRTFLVAILIGLGLPIGILFLLDLLNTRVQYKEDVLDNTEVPILGYIGHSKSKAQLVVSDNPKSMIAEHFRGLRANLQYYFKRIDGIRAKTILLTSWISGEGKSFCSINLASVYALSGSKTLIIGADLRKPKLSSYMDVEQPKGLSDLLAGLVTVDEVVVKAKEENLWVLHGGTIPPNPAELLVNERVQILMQELKEQFDVIVIDTPPLGLVSDTFELLKYADVNLVVVRQDVSHKASVKHLQELNEQGKFRDVSIVFNGIKINRTKYGSYGGVNGYGYIKENSYYYADTKS</sequence>
<gene>
    <name evidence="11" type="ORF">FUAX_21530</name>
</gene>
<dbReference type="InterPro" id="IPR050445">
    <property type="entry name" value="Bact_polysacc_biosynth/exp"/>
</dbReference>
<keyword evidence="9" id="KW-0472">Membrane</keyword>
<feature type="domain" description="AAA" evidence="10">
    <location>
        <begin position="579"/>
        <end position="720"/>
    </location>
</feature>
<dbReference type="Gene3D" id="3.40.50.300">
    <property type="entry name" value="P-loop containing nucleotide triphosphate hydrolases"/>
    <property type="match status" value="1"/>
</dbReference>
<name>A0AAU9CL50_9BACT</name>
<dbReference type="EC" id="2.7.10.2" evidence="2"/>
<keyword evidence="9" id="KW-1133">Transmembrane helix</keyword>
<evidence type="ECO:0000256" key="1">
    <source>
        <dbReference type="ARBA" id="ARBA00007316"/>
    </source>
</evidence>
<evidence type="ECO:0000256" key="5">
    <source>
        <dbReference type="ARBA" id="ARBA00022777"/>
    </source>
</evidence>
<dbReference type="GO" id="GO:0005886">
    <property type="term" value="C:plasma membrane"/>
    <property type="evidence" value="ECO:0007669"/>
    <property type="project" value="TreeGrafter"/>
</dbReference>
<keyword evidence="5 11" id="KW-0418">Kinase</keyword>
<reference evidence="11 12" key="1">
    <citation type="submission" date="2021-12" db="EMBL/GenBank/DDBJ databases">
        <title>Genome sequencing of bacteria with rrn-lacking chromosome and rrn-plasmid.</title>
        <authorList>
            <person name="Anda M."/>
            <person name="Iwasaki W."/>
        </authorList>
    </citation>
    <scope>NUCLEOTIDE SEQUENCE [LARGE SCALE GENOMIC DNA]</scope>
    <source>
        <strain evidence="11 12">DSM 100852</strain>
    </source>
</reference>
<dbReference type="KEGG" id="fax:FUAX_21530"/>
<dbReference type="CDD" id="cd05387">
    <property type="entry name" value="BY-kinase"/>
    <property type="match status" value="1"/>
</dbReference>
<proteinExistence type="inferred from homology"/>
<dbReference type="GO" id="GO:0004715">
    <property type="term" value="F:non-membrane spanning protein tyrosine kinase activity"/>
    <property type="evidence" value="ECO:0007669"/>
    <property type="project" value="UniProtKB-EC"/>
</dbReference>
<dbReference type="InterPro" id="IPR025669">
    <property type="entry name" value="AAA_dom"/>
</dbReference>
<evidence type="ECO:0000256" key="6">
    <source>
        <dbReference type="ARBA" id="ARBA00022840"/>
    </source>
</evidence>
<dbReference type="InterPro" id="IPR027417">
    <property type="entry name" value="P-loop_NTPase"/>
</dbReference>
<dbReference type="PANTHER" id="PTHR32309:SF13">
    <property type="entry name" value="FERRIC ENTEROBACTIN TRANSPORT PROTEIN FEPE"/>
    <property type="match status" value="1"/>
</dbReference>
<evidence type="ECO:0000259" key="10">
    <source>
        <dbReference type="Pfam" id="PF13614"/>
    </source>
</evidence>
<feature type="transmembrane region" description="Helical" evidence="9">
    <location>
        <begin position="492"/>
        <end position="511"/>
    </location>
</feature>
<comment type="catalytic activity">
    <reaction evidence="8">
        <text>L-tyrosyl-[protein] + ATP = O-phospho-L-tyrosyl-[protein] + ADP + H(+)</text>
        <dbReference type="Rhea" id="RHEA:10596"/>
        <dbReference type="Rhea" id="RHEA-COMP:10136"/>
        <dbReference type="Rhea" id="RHEA-COMP:20101"/>
        <dbReference type="ChEBI" id="CHEBI:15378"/>
        <dbReference type="ChEBI" id="CHEBI:30616"/>
        <dbReference type="ChEBI" id="CHEBI:46858"/>
        <dbReference type="ChEBI" id="CHEBI:61978"/>
        <dbReference type="ChEBI" id="CHEBI:456216"/>
        <dbReference type="EC" id="2.7.10.2"/>
    </reaction>
</comment>
<dbReference type="RefSeq" id="WP_338391316.1">
    <property type="nucleotide sequence ID" value="NZ_AP025314.1"/>
</dbReference>
<keyword evidence="3" id="KW-0808">Transferase</keyword>
<evidence type="ECO:0000256" key="7">
    <source>
        <dbReference type="ARBA" id="ARBA00023137"/>
    </source>
</evidence>
<accession>A0AAU9CL50</accession>
<evidence type="ECO:0000256" key="4">
    <source>
        <dbReference type="ARBA" id="ARBA00022741"/>
    </source>
</evidence>
<dbReference type="InterPro" id="IPR005702">
    <property type="entry name" value="Wzc-like_C"/>
</dbReference>
<dbReference type="PANTHER" id="PTHR32309">
    <property type="entry name" value="TYROSINE-PROTEIN KINASE"/>
    <property type="match status" value="1"/>
</dbReference>
<evidence type="ECO:0000256" key="9">
    <source>
        <dbReference type="SAM" id="Phobius"/>
    </source>
</evidence>
<evidence type="ECO:0000313" key="12">
    <source>
        <dbReference type="Proteomes" id="UP001348817"/>
    </source>
</evidence>
<organism evidence="11 12">
    <name type="scientific">Fulvitalea axinellae</name>
    <dbReference type="NCBI Taxonomy" id="1182444"/>
    <lineage>
        <taxon>Bacteria</taxon>
        <taxon>Pseudomonadati</taxon>
        <taxon>Bacteroidota</taxon>
        <taxon>Cytophagia</taxon>
        <taxon>Cytophagales</taxon>
        <taxon>Persicobacteraceae</taxon>
        <taxon>Fulvitalea</taxon>
    </lineage>
</organism>
<keyword evidence="6" id="KW-0067">ATP-binding</keyword>
<comment type="similarity">
    <text evidence="1">Belongs to the CpsD/CapB family.</text>
</comment>
<keyword evidence="12" id="KW-1185">Reference proteome</keyword>
<evidence type="ECO:0000256" key="3">
    <source>
        <dbReference type="ARBA" id="ARBA00022679"/>
    </source>
</evidence>
<dbReference type="EMBL" id="AP025314">
    <property type="protein sequence ID" value="BDD09721.1"/>
    <property type="molecule type" value="Genomic_DNA"/>
</dbReference>
<keyword evidence="4" id="KW-0547">Nucleotide-binding</keyword>
<evidence type="ECO:0000256" key="2">
    <source>
        <dbReference type="ARBA" id="ARBA00011903"/>
    </source>
</evidence>
<keyword evidence="7" id="KW-0829">Tyrosine-protein kinase</keyword>
<dbReference type="AlphaFoldDB" id="A0AAU9CL50"/>
<dbReference type="SUPFAM" id="SSF52540">
    <property type="entry name" value="P-loop containing nucleoside triphosphate hydrolases"/>
    <property type="match status" value="1"/>
</dbReference>
<dbReference type="Proteomes" id="UP001348817">
    <property type="component" value="Chromosome"/>
</dbReference>
<protein>
    <recommendedName>
        <fullName evidence="2">non-specific protein-tyrosine kinase</fullName>
        <ecNumber evidence="2">2.7.10.2</ecNumber>
    </recommendedName>
</protein>